<keyword evidence="5" id="KW-0539">Nucleus</keyword>
<dbReference type="GO" id="GO:0016592">
    <property type="term" value="C:mediator complex"/>
    <property type="evidence" value="ECO:0007669"/>
    <property type="project" value="InterPro"/>
</dbReference>
<evidence type="ECO:0000256" key="5">
    <source>
        <dbReference type="ARBA" id="ARBA00023242"/>
    </source>
</evidence>
<comment type="subcellular location">
    <subcellularLocation>
        <location evidence="1">Nucleus</location>
    </subcellularLocation>
</comment>
<protein>
    <submittedName>
        <fullName evidence="7">Uncharacterized protein</fullName>
    </submittedName>
</protein>
<accession>A0A4Q9Q9N9</accession>
<gene>
    <name evidence="7" type="ORF">BD310DRAFT_914352</name>
</gene>
<evidence type="ECO:0000256" key="1">
    <source>
        <dbReference type="ARBA" id="ARBA00004123"/>
    </source>
</evidence>
<feature type="region of interest" description="Disordered" evidence="6">
    <location>
        <begin position="360"/>
        <end position="392"/>
    </location>
</feature>
<evidence type="ECO:0000313" key="7">
    <source>
        <dbReference type="EMBL" id="TBU64269.1"/>
    </source>
</evidence>
<feature type="compositionally biased region" description="Pro residues" evidence="6">
    <location>
        <begin position="27"/>
        <end position="36"/>
    </location>
</feature>
<evidence type="ECO:0000256" key="3">
    <source>
        <dbReference type="ARBA" id="ARBA00023015"/>
    </source>
</evidence>
<evidence type="ECO:0000256" key="2">
    <source>
        <dbReference type="ARBA" id="ARBA00008048"/>
    </source>
</evidence>
<feature type="region of interest" description="Disordered" evidence="6">
    <location>
        <begin position="19"/>
        <end position="57"/>
    </location>
</feature>
<dbReference type="AlphaFoldDB" id="A0A4Q9Q9N9"/>
<organism evidence="7 8">
    <name type="scientific">Dichomitus squalens</name>
    <dbReference type="NCBI Taxonomy" id="114155"/>
    <lineage>
        <taxon>Eukaryota</taxon>
        <taxon>Fungi</taxon>
        <taxon>Dikarya</taxon>
        <taxon>Basidiomycota</taxon>
        <taxon>Agaricomycotina</taxon>
        <taxon>Agaricomycetes</taxon>
        <taxon>Polyporales</taxon>
        <taxon>Polyporaceae</taxon>
        <taxon>Dichomitus</taxon>
    </lineage>
</organism>
<sequence>MSTPATAATPSVAAFAAPASASAAGLMPPPPVPPSAQPSAPDTTSGQPIASTTPASELTTLRTHIQTLTELNNRLQAIRNIPAQLLRPPGSDPSSTLLTHGFKEIAAIADTVRTERVQDALKAARKSEQADSSGLTSSLRRETLKRRHFGASPAACLFTEFACRRPPSPDSPQPYRETELKEAVFLPPVESGTSRILLDALPAYIRNHNKSSKNKLHLVAPRKGRELACPVTLRFTCPNVVTVYLTLDYSTDNDQILVVENATAIGSREQKQPHSQSDFMAFQQLSQQLAKVIRSDPSAPLQAYVALLSSYERLFVDICSNCQRVISAEGHVPPVVRKRLLSSSADPKAPQWDVRHVLCKYEPPAPQANPGDHGVENEGEGGGKNGEAGSNA</sequence>
<feature type="compositionally biased region" description="Polar residues" evidence="6">
    <location>
        <begin position="42"/>
        <end position="57"/>
    </location>
</feature>
<evidence type="ECO:0000256" key="6">
    <source>
        <dbReference type="SAM" id="MobiDB-lite"/>
    </source>
</evidence>
<dbReference type="Pfam" id="PF11571">
    <property type="entry name" value="Med27"/>
    <property type="match status" value="1"/>
</dbReference>
<keyword evidence="4" id="KW-0804">Transcription</keyword>
<dbReference type="Proteomes" id="UP000292082">
    <property type="component" value="Unassembled WGS sequence"/>
</dbReference>
<evidence type="ECO:0000256" key="4">
    <source>
        <dbReference type="ARBA" id="ARBA00023163"/>
    </source>
</evidence>
<proteinExistence type="inferred from homology"/>
<reference evidence="7 8" key="1">
    <citation type="submission" date="2019-01" db="EMBL/GenBank/DDBJ databases">
        <title>Draft genome sequences of three monokaryotic isolates of the white-rot basidiomycete fungus Dichomitus squalens.</title>
        <authorList>
            <consortium name="DOE Joint Genome Institute"/>
            <person name="Lopez S.C."/>
            <person name="Andreopoulos B."/>
            <person name="Pangilinan J."/>
            <person name="Lipzen A."/>
            <person name="Riley R."/>
            <person name="Ahrendt S."/>
            <person name="Ng V."/>
            <person name="Barry K."/>
            <person name="Daum C."/>
            <person name="Grigoriev I.V."/>
            <person name="Hilden K.S."/>
            <person name="Makela M.R."/>
            <person name="de Vries R.P."/>
        </authorList>
    </citation>
    <scope>NUCLEOTIDE SEQUENCE [LARGE SCALE GENOMIC DNA]</scope>
    <source>
        <strain evidence="7 8">CBS 464.89</strain>
    </source>
</reference>
<dbReference type="STRING" id="114155.A0A4Q9Q9N9"/>
<evidence type="ECO:0000313" key="8">
    <source>
        <dbReference type="Proteomes" id="UP000292082"/>
    </source>
</evidence>
<keyword evidence="3" id="KW-0805">Transcription regulation</keyword>
<keyword evidence="8" id="KW-1185">Reference proteome</keyword>
<comment type="similarity">
    <text evidence="2">Belongs to the Mediator complex subunit 27 family.</text>
</comment>
<name>A0A4Q9Q9N9_9APHY</name>
<dbReference type="EMBL" id="ML145086">
    <property type="protein sequence ID" value="TBU64269.1"/>
    <property type="molecule type" value="Genomic_DNA"/>
</dbReference>
<dbReference type="InterPro" id="IPR021627">
    <property type="entry name" value="Mediator_Med27"/>
</dbReference>